<reference evidence="5 6" key="1">
    <citation type="submission" date="2017-08" db="EMBL/GenBank/DDBJ databases">
        <title>Fine stratification of microbial communities through a metagenomic profile of the photic zone.</title>
        <authorList>
            <person name="Haro-Moreno J.M."/>
            <person name="Lopez-Perez M."/>
            <person name="De La Torre J."/>
            <person name="Picazo A."/>
            <person name="Camacho A."/>
            <person name="Rodriguez-Valera F."/>
        </authorList>
    </citation>
    <scope>NUCLEOTIDE SEQUENCE [LARGE SCALE GENOMIC DNA]</scope>
    <source>
        <strain evidence="5">MED-G28</strain>
    </source>
</reference>
<dbReference type="PANTHER" id="PTHR30469">
    <property type="entry name" value="MULTIDRUG RESISTANCE PROTEIN MDTA"/>
    <property type="match status" value="1"/>
</dbReference>
<dbReference type="Gene3D" id="2.40.50.100">
    <property type="match status" value="1"/>
</dbReference>
<dbReference type="PANTHER" id="PTHR30469:SF33">
    <property type="entry name" value="SLR1207 PROTEIN"/>
    <property type="match status" value="1"/>
</dbReference>
<comment type="caution">
    <text evidence="5">The sequence shown here is derived from an EMBL/GenBank/DDBJ whole genome shotgun (WGS) entry which is preliminary data.</text>
</comment>
<sequence>MNIKKLIVLLFIGGMAAALPFTIQTLQTFFGPDTIEVDVDTVSQRIISPSILASGFLAHEEEVMLSSEVIGKVAELMIEEGDSVEIGDLVLRVDDKNFLAGLEQSEAAVRINTIDIERQEIRIQNLERQYKRSKSLYEEGLIGEQEYESLLNQLDLAKIDFLSSKESLTQAEAQLDQVLDNLSKTQIISPIEGVVTSLDIKVGETAIASSTNIPGSSLMTIANPASIYTEVLVDEADIANIEVGQRAEIVAIAYPDQPMQGVVRFIANTAKIATGRTGLSFVVKIDITDPGSVTLRPGMSCRAEIFTQQEQRVAAIPVEAVIFEEDRAELRSEYFIFVNDDGMARKTKVEVGLSDDEYQELVSDIDNDVEVIVGPNRELRNLVDGDLINAASQQRPDDTGNSVIFSRFGFGN</sequence>
<evidence type="ECO:0000259" key="4">
    <source>
        <dbReference type="Pfam" id="PF25990"/>
    </source>
</evidence>
<gene>
    <name evidence="5" type="ORF">CNF02_10285</name>
</gene>
<dbReference type="Gene3D" id="1.10.287.470">
    <property type="entry name" value="Helix hairpin bin"/>
    <property type="match status" value="1"/>
</dbReference>
<organism evidence="5 6">
    <name type="scientific">OM182 bacterium MED-G28</name>
    <dbReference type="NCBI Taxonomy" id="1986256"/>
    <lineage>
        <taxon>Bacteria</taxon>
        <taxon>Pseudomonadati</taxon>
        <taxon>Pseudomonadota</taxon>
        <taxon>Gammaproteobacteria</taxon>
        <taxon>OMG group</taxon>
        <taxon>OM182 clade</taxon>
    </lineage>
</organism>
<proteinExistence type="inferred from homology"/>
<dbReference type="EMBL" id="NTJZ01000012">
    <property type="protein sequence ID" value="PDH32862.1"/>
    <property type="molecule type" value="Genomic_DNA"/>
</dbReference>
<evidence type="ECO:0000259" key="3">
    <source>
        <dbReference type="Pfam" id="PF25917"/>
    </source>
</evidence>
<dbReference type="Gene3D" id="2.40.30.170">
    <property type="match status" value="1"/>
</dbReference>
<dbReference type="InterPro" id="IPR058636">
    <property type="entry name" value="Beta-barrel_YknX"/>
</dbReference>
<dbReference type="InterPro" id="IPR006143">
    <property type="entry name" value="RND_pump_MFP"/>
</dbReference>
<evidence type="ECO:0000256" key="1">
    <source>
        <dbReference type="ARBA" id="ARBA00009477"/>
    </source>
</evidence>
<comment type="similarity">
    <text evidence="1">Belongs to the membrane fusion protein (MFP) (TC 8.A.1) family.</text>
</comment>
<keyword evidence="2" id="KW-0175">Coiled coil</keyword>
<dbReference type="GO" id="GO:0015562">
    <property type="term" value="F:efflux transmembrane transporter activity"/>
    <property type="evidence" value="ECO:0007669"/>
    <property type="project" value="TreeGrafter"/>
</dbReference>
<feature type="coiled-coil region" evidence="2">
    <location>
        <begin position="109"/>
        <end position="136"/>
    </location>
</feature>
<feature type="domain" description="YknX-like beta-barrel" evidence="4">
    <location>
        <begin position="233"/>
        <end position="305"/>
    </location>
</feature>
<dbReference type="SUPFAM" id="SSF111369">
    <property type="entry name" value="HlyD-like secretion proteins"/>
    <property type="match status" value="1"/>
</dbReference>
<dbReference type="InterPro" id="IPR058625">
    <property type="entry name" value="MdtA-like_BSH"/>
</dbReference>
<evidence type="ECO:0000313" key="6">
    <source>
        <dbReference type="Proteomes" id="UP000219329"/>
    </source>
</evidence>
<accession>A0A2A5W8Y3</accession>
<dbReference type="GO" id="GO:1990281">
    <property type="term" value="C:efflux pump complex"/>
    <property type="evidence" value="ECO:0007669"/>
    <property type="project" value="TreeGrafter"/>
</dbReference>
<feature type="domain" description="Multidrug resistance protein MdtA-like barrel-sandwich hybrid" evidence="3">
    <location>
        <begin position="62"/>
        <end position="211"/>
    </location>
</feature>
<dbReference type="Proteomes" id="UP000219329">
    <property type="component" value="Unassembled WGS sequence"/>
</dbReference>
<protein>
    <submittedName>
        <fullName evidence="5">Efflux transporter periplasmic adaptor subunit</fullName>
    </submittedName>
</protein>
<evidence type="ECO:0000256" key="2">
    <source>
        <dbReference type="SAM" id="Coils"/>
    </source>
</evidence>
<dbReference type="AlphaFoldDB" id="A0A2A5W8Y3"/>
<name>A0A2A5W8Y3_9GAMM</name>
<dbReference type="Gene3D" id="2.40.420.20">
    <property type="match status" value="1"/>
</dbReference>
<dbReference type="NCBIfam" id="TIGR01730">
    <property type="entry name" value="RND_mfp"/>
    <property type="match status" value="1"/>
</dbReference>
<dbReference type="Pfam" id="PF25917">
    <property type="entry name" value="BSH_RND"/>
    <property type="match status" value="1"/>
</dbReference>
<dbReference type="Pfam" id="PF25990">
    <property type="entry name" value="Beta-barrel_YknX"/>
    <property type="match status" value="1"/>
</dbReference>
<evidence type="ECO:0000313" key="5">
    <source>
        <dbReference type="EMBL" id="PDH32862.1"/>
    </source>
</evidence>